<keyword evidence="8" id="KW-1185">Reference proteome</keyword>
<proteinExistence type="inferred from homology"/>
<evidence type="ECO:0000256" key="6">
    <source>
        <dbReference type="SAM" id="MobiDB-lite"/>
    </source>
</evidence>
<evidence type="ECO:0000313" key="7">
    <source>
        <dbReference type="EMBL" id="QGT78574.1"/>
    </source>
</evidence>
<evidence type="ECO:0000256" key="5">
    <source>
        <dbReference type="ARBA" id="ARBA00023172"/>
    </source>
</evidence>
<dbReference type="GO" id="GO:0003690">
    <property type="term" value="F:double-stranded DNA binding"/>
    <property type="evidence" value="ECO:0007669"/>
    <property type="project" value="TreeGrafter"/>
</dbReference>
<name>A0A6I6D4V9_9GAMM</name>
<evidence type="ECO:0000256" key="1">
    <source>
        <dbReference type="ARBA" id="ARBA00004453"/>
    </source>
</evidence>
<protein>
    <recommendedName>
        <fullName evidence="3">Recombination-associated protein RdgC</fullName>
    </recommendedName>
</protein>
<evidence type="ECO:0000313" key="8">
    <source>
        <dbReference type="Proteomes" id="UP000427716"/>
    </source>
</evidence>
<dbReference type="GO" id="GO:0000018">
    <property type="term" value="P:regulation of DNA recombination"/>
    <property type="evidence" value="ECO:0007669"/>
    <property type="project" value="TreeGrafter"/>
</dbReference>
<dbReference type="InterPro" id="IPR007476">
    <property type="entry name" value="RdgC"/>
</dbReference>
<dbReference type="PANTHER" id="PTHR38103">
    <property type="entry name" value="RECOMBINATION-ASSOCIATED PROTEIN RDGC"/>
    <property type="match status" value="1"/>
</dbReference>
<dbReference type="GO" id="GO:0006310">
    <property type="term" value="P:DNA recombination"/>
    <property type="evidence" value="ECO:0007669"/>
    <property type="project" value="UniProtKB-KW"/>
</dbReference>
<evidence type="ECO:0000256" key="4">
    <source>
        <dbReference type="ARBA" id="ARBA00022490"/>
    </source>
</evidence>
<comment type="similarity">
    <text evidence="2">Belongs to the RdgC family.</text>
</comment>
<dbReference type="RefSeq" id="WP_156574022.1">
    <property type="nucleotide sequence ID" value="NZ_CP046415.1"/>
</dbReference>
<dbReference type="Pfam" id="PF04381">
    <property type="entry name" value="RdgC"/>
    <property type="match status" value="1"/>
</dbReference>
<dbReference type="Proteomes" id="UP000427716">
    <property type="component" value="Chromosome"/>
</dbReference>
<sequence length="296" mass="33160">MLFSQIAAFDLADWSEPSLETLSEQLAEKRFAPTLSQQVESMGWAPVVDQMLALETDGAFGLLFRREERAVPPRVVQDHAAKKLAEEAGEREPSRDELRQARENALLELLPQAFPRQAETRVIIDARNKQAWLANAGEKRNSQINSLLRETLGQWRVTPAFGSEEHGSRLSRWLLEGPPSGFELGDSAKLLEPRDGGSITVTRLGLPDENVLAHLRDGMTVEQLELVWRDRLRFTIRADGALTKVKALDTLDDEFDDDGLDDPATRLEAEQRLTLDVLRELTRVLHEALARPDAAG</sequence>
<evidence type="ECO:0000256" key="2">
    <source>
        <dbReference type="ARBA" id="ARBA00008657"/>
    </source>
</evidence>
<keyword evidence="5" id="KW-0233">DNA recombination</keyword>
<accession>A0A6I6D4V9</accession>
<dbReference type="EMBL" id="CP046415">
    <property type="protein sequence ID" value="QGT78574.1"/>
    <property type="molecule type" value="Genomic_DNA"/>
</dbReference>
<comment type="subcellular location">
    <subcellularLocation>
        <location evidence="1">Cytoplasm</location>
        <location evidence="1">Nucleoid</location>
    </subcellularLocation>
</comment>
<evidence type="ECO:0000256" key="3">
    <source>
        <dbReference type="ARBA" id="ARBA00022296"/>
    </source>
</evidence>
<keyword evidence="4" id="KW-0963">Cytoplasm</keyword>
<gene>
    <name evidence="7" type="ORF">GM160_06495</name>
</gene>
<dbReference type="KEGG" id="ghl:GM160_06495"/>
<feature type="region of interest" description="Disordered" evidence="6">
    <location>
        <begin position="76"/>
        <end position="97"/>
    </location>
</feature>
<dbReference type="PANTHER" id="PTHR38103:SF1">
    <property type="entry name" value="RECOMBINATION-ASSOCIATED PROTEIN RDGC"/>
    <property type="match status" value="1"/>
</dbReference>
<dbReference type="AlphaFoldDB" id="A0A6I6D4V9"/>
<organism evidence="7 8">
    <name type="scientific">Guyparkeria halophila</name>
    <dbReference type="NCBI Taxonomy" id="47960"/>
    <lineage>
        <taxon>Bacteria</taxon>
        <taxon>Pseudomonadati</taxon>
        <taxon>Pseudomonadota</taxon>
        <taxon>Gammaproteobacteria</taxon>
        <taxon>Chromatiales</taxon>
        <taxon>Thioalkalibacteraceae</taxon>
        <taxon>Guyparkeria</taxon>
    </lineage>
</organism>
<dbReference type="GO" id="GO:0043590">
    <property type="term" value="C:bacterial nucleoid"/>
    <property type="evidence" value="ECO:0007669"/>
    <property type="project" value="TreeGrafter"/>
</dbReference>
<reference evidence="7 8" key="1">
    <citation type="submission" date="2019-11" db="EMBL/GenBank/DDBJ databases">
        <authorList>
            <person name="Zhang J."/>
            <person name="Sun C."/>
        </authorList>
    </citation>
    <scope>NUCLEOTIDE SEQUENCE [LARGE SCALE GENOMIC DNA]</scope>
    <source>
        <strain evidence="8">sp2</strain>
    </source>
</reference>